<dbReference type="RefSeq" id="WP_129969199.1">
    <property type="nucleotide sequence ID" value="NZ_JACCEW010000003.1"/>
</dbReference>
<name>A0A853FDG0_9BURK</name>
<feature type="domain" description="PurM-like C-terminal" evidence="4">
    <location>
        <begin position="149"/>
        <end position="303"/>
    </location>
</feature>
<evidence type="ECO:0000259" key="4">
    <source>
        <dbReference type="Pfam" id="PF02769"/>
    </source>
</evidence>
<feature type="binding site" evidence="2">
    <location>
        <position position="26"/>
    </location>
    <ligand>
        <name>Mg(2+)</name>
        <dbReference type="ChEBI" id="CHEBI:18420"/>
        <label>3</label>
    </ligand>
</feature>
<dbReference type="Gene3D" id="3.90.650.10">
    <property type="entry name" value="PurM-like C-terminal domain"/>
    <property type="match status" value="1"/>
</dbReference>
<dbReference type="InterPro" id="IPR016188">
    <property type="entry name" value="PurM-like_N"/>
</dbReference>
<keyword evidence="1 2" id="KW-0784">Thiamine biosynthesis</keyword>
<feature type="binding site" evidence="2">
    <location>
        <position position="144"/>
    </location>
    <ligand>
        <name>ATP</name>
        <dbReference type="ChEBI" id="CHEBI:30616"/>
    </ligand>
</feature>
<dbReference type="GO" id="GO:0009030">
    <property type="term" value="F:thiamine-phosphate kinase activity"/>
    <property type="evidence" value="ECO:0007669"/>
    <property type="project" value="UniProtKB-UniRule"/>
</dbReference>
<dbReference type="GO" id="GO:0009228">
    <property type="term" value="P:thiamine biosynthetic process"/>
    <property type="evidence" value="ECO:0007669"/>
    <property type="project" value="UniProtKB-KW"/>
</dbReference>
<comment type="miscellaneous">
    <text evidence="2">Reaction mechanism of ThiL seems to utilize a direct, inline transfer of the gamma-phosphate of ATP to TMP rather than a phosphorylated enzyme intermediate.</text>
</comment>
<keyword evidence="2 5" id="KW-0418">Kinase</keyword>
<feature type="binding site" evidence="2">
    <location>
        <position position="43"/>
    </location>
    <ligand>
        <name>Mg(2+)</name>
        <dbReference type="ChEBI" id="CHEBI:18420"/>
        <label>2</label>
    </ligand>
</feature>
<dbReference type="GO" id="GO:0005524">
    <property type="term" value="F:ATP binding"/>
    <property type="evidence" value="ECO:0007669"/>
    <property type="project" value="UniProtKB-UniRule"/>
</dbReference>
<gene>
    <name evidence="2 5" type="primary">thiL</name>
    <name evidence="5" type="ORF">H0A68_12420</name>
</gene>
<evidence type="ECO:0000256" key="1">
    <source>
        <dbReference type="ARBA" id="ARBA00022977"/>
    </source>
</evidence>
<feature type="binding site" evidence="2">
    <location>
        <position position="211"/>
    </location>
    <ligand>
        <name>ATP</name>
        <dbReference type="ChEBI" id="CHEBI:30616"/>
    </ligand>
</feature>
<keyword evidence="6" id="KW-1185">Reference proteome</keyword>
<comment type="catalytic activity">
    <reaction evidence="2">
        <text>thiamine phosphate + ATP = thiamine diphosphate + ADP</text>
        <dbReference type="Rhea" id="RHEA:15913"/>
        <dbReference type="ChEBI" id="CHEBI:30616"/>
        <dbReference type="ChEBI" id="CHEBI:37575"/>
        <dbReference type="ChEBI" id="CHEBI:58937"/>
        <dbReference type="ChEBI" id="CHEBI:456216"/>
        <dbReference type="EC" id="2.7.4.16"/>
    </reaction>
</comment>
<feature type="binding site" evidence="2">
    <location>
        <position position="43"/>
    </location>
    <ligand>
        <name>Mg(2+)</name>
        <dbReference type="ChEBI" id="CHEBI:18420"/>
        <label>1</label>
    </ligand>
</feature>
<feature type="binding site" evidence="2">
    <location>
        <position position="71"/>
    </location>
    <ligand>
        <name>Mg(2+)</name>
        <dbReference type="ChEBI" id="CHEBI:18420"/>
        <label>4</label>
    </ligand>
</feature>
<dbReference type="OrthoDB" id="9802811at2"/>
<feature type="binding site" evidence="2">
    <location>
        <position position="71"/>
    </location>
    <ligand>
        <name>Mg(2+)</name>
        <dbReference type="ChEBI" id="CHEBI:18420"/>
        <label>2</label>
    </ligand>
</feature>
<comment type="caution">
    <text evidence="5">The sequence shown here is derived from an EMBL/GenBank/DDBJ whole genome shotgun (WGS) entry which is preliminary data.</text>
</comment>
<feature type="binding site" evidence="2">
    <location>
        <position position="118"/>
    </location>
    <ligand>
        <name>Mg(2+)</name>
        <dbReference type="ChEBI" id="CHEBI:18420"/>
        <label>1</label>
    </ligand>
</feature>
<feature type="binding site" evidence="2">
    <location>
        <position position="261"/>
    </location>
    <ligand>
        <name>substrate</name>
    </ligand>
</feature>
<comment type="similarity">
    <text evidence="2">Belongs to the thiamine-monophosphate kinase family.</text>
</comment>
<dbReference type="EC" id="2.7.4.16" evidence="2"/>
<dbReference type="AlphaFoldDB" id="A0A853FDG0"/>
<feature type="binding site" evidence="2">
    <location>
        <position position="212"/>
    </location>
    <ligand>
        <name>Mg(2+)</name>
        <dbReference type="ChEBI" id="CHEBI:18420"/>
        <label>5</label>
    </ligand>
</feature>
<keyword evidence="2" id="KW-0460">Magnesium</keyword>
<feature type="binding site" evidence="2">
    <location>
        <begin position="117"/>
        <end position="118"/>
    </location>
    <ligand>
        <name>ATP</name>
        <dbReference type="ChEBI" id="CHEBI:30616"/>
    </ligand>
</feature>
<feature type="binding site" evidence="2">
    <location>
        <position position="42"/>
    </location>
    <ligand>
        <name>Mg(2+)</name>
        <dbReference type="ChEBI" id="CHEBI:18420"/>
        <label>1</label>
    </ligand>
</feature>
<feature type="binding site" evidence="2">
    <location>
        <position position="41"/>
    </location>
    <ligand>
        <name>Mg(2+)</name>
        <dbReference type="ChEBI" id="CHEBI:18420"/>
        <label>4</label>
    </ligand>
</feature>
<feature type="binding site" evidence="2">
    <location>
        <position position="209"/>
    </location>
    <ligand>
        <name>Mg(2+)</name>
        <dbReference type="ChEBI" id="CHEBI:18420"/>
        <label>3</label>
    </ligand>
</feature>
<evidence type="ECO:0000313" key="6">
    <source>
        <dbReference type="Proteomes" id="UP000580517"/>
    </source>
</evidence>
<sequence>MDTEFDLISRYFRRAAPAGMLGVGDDCALLAPRTGWQMATSTDLLIEGTHFLAEDDPGSLGHKALAVNISDLAAMGAEPLACLLGLSLPRIDHTWLAAFTEGFHCLAQRARCPLIGGDTTRSPAGLVISVTVLGQVPAGQALLRSAARPEDDIWVTGLLGAADVALQLRLGKLPANPDLLAATRDALDRPDPPWSFAPALAGLAHAALDISDGLLQDLGHILEASHCGARLDYARMPIHPAVSRSGLDPDVIQRAVLAGGDVYQLCFTAPSEARDEIQACARRADVLATRVGVIREAPGLHVIDAEGQAVSLPAGGFDHFS</sequence>
<dbReference type="PANTHER" id="PTHR30270:SF0">
    <property type="entry name" value="THIAMINE-MONOPHOSPHATE KINASE"/>
    <property type="match status" value="1"/>
</dbReference>
<dbReference type="Pfam" id="PF02769">
    <property type="entry name" value="AIRS_C"/>
    <property type="match status" value="1"/>
</dbReference>
<comment type="pathway">
    <text evidence="2">Cofactor biosynthesis; thiamine diphosphate biosynthesis; thiamine diphosphate from thiamine phosphate: step 1/1.</text>
</comment>
<reference evidence="5 6" key="1">
    <citation type="submission" date="2020-07" db="EMBL/GenBank/DDBJ databases">
        <title>Taxonomic revisions and descriptions of new bacterial species based on genomic comparisons in the high-G+C-content subgroup of the family Alcaligenaceae.</title>
        <authorList>
            <person name="Szabo A."/>
            <person name="Felfoldi T."/>
        </authorList>
    </citation>
    <scope>NUCLEOTIDE SEQUENCE [LARGE SCALE GENOMIC DNA]</scope>
    <source>
        <strain evidence="5 6">DSM 25264</strain>
    </source>
</reference>
<keyword evidence="2 5" id="KW-0808">Transferase</keyword>
<dbReference type="EMBL" id="JACCEW010000003">
    <property type="protein sequence ID" value="NYT37682.1"/>
    <property type="molecule type" value="Genomic_DNA"/>
</dbReference>
<evidence type="ECO:0000256" key="2">
    <source>
        <dbReference type="HAMAP-Rule" id="MF_02128"/>
    </source>
</evidence>
<dbReference type="Proteomes" id="UP000580517">
    <property type="component" value="Unassembled WGS sequence"/>
</dbReference>
<dbReference type="PANTHER" id="PTHR30270">
    <property type="entry name" value="THIAMINE-MONOPHOSPHATE KINASE"/>
    <property type="match status" value="1"/>
</dbReference>
<feature type="binding site" evidence="2">
    <location>
        <position position="50"/>
    </location>
    <ligand>
        <name>substrate</name>
    </ligand>
</feature>
<protein>
    <recommendedName>
        <fullName evidence="2">Thiamine-monophosphate kinase</fullName>
        <shortName evidence="2">TMP kinase</shortName>
        <shortName evidence="2">Thiamine-phosphate kinase</shortName>
        <ecNumber evidence="2">2.7.4.16</ecNumber>
    </recommendedName>
</protein>
<dbReference type="GO" id="GO:0009229">
    <property type="term" value="P:thiamine diphosphate biosynthetic process"/>
    <property type="evidence" value="ECO:0007669"/>
    <property type="project" value="UniProtKB-UniRule"/>
</dbReference>
<keyword evidence="2" id="KW-0479">Metal-binding</keyword>
<dbReference type="CDD" id="cd02194">
    <property type="entry name" value="ThiL"/>
    <property type="match status" value="1"/>
</dbReference>
<dbReference type="SUPFAM" id="SSF55326">
    <property type="entry name" value="PurM N-terminal domain-like"/>
    <property type="match status" value="1"/>
</dbReference>
<evidence type="ECO:0000313" key="5">
    <source>
        <dbReference type="EMBL" id="NYT37682.1"/>
    </source>
</evidence>
<dbReference type="HAMAP" id="MF_02128">
    <property type="entry name" value="TMP_kinase"/>
    <property type="match status" value="1"/>
</dbReference>
<dbReference type="SUPFAM" id="SSF56042">
    <property type="entry name" value="PurM C-terminal domain-like"/>
    <property type="match status" value="1"/>
</dbReference>
<dbReference type="InterPro" id="IPR006283">
    <property type="entry name" value="ThiL-like"/>
</dbReference>
<dbReference type="Pfam" id="PF00586">
    <property type="entry name" value="AIRS"/>
    <property type="match status" value="1"/>
</dbReference>
<feature type="binding site" evidence="2">
    <location>
        <position position="317"/>
    </location>
    <ligand>
        <name>substrate</name>
    </ligand>
</feature>
<comment type="caution">
    <text evidence="2">Lacks conserved residue(s) required for the propagation of feature annotation.</text>
</comment>
<proteinExistence type="inferred from homology"/>
<dbReference type="InterPro" id="IPR036921">
    <property type="entry name" value="PurM-like_N_sf"/>
</dbReference>
<comment type="function">
    <text evidence="2">Catalyzes the ATP-dependent phosphorylation of thiamine-monophosphate (TMP) to form thiamine-pyrophosphate (TPP), the active form of vitamin B1.</text>
</comment>
<keyword evidence="2" id="KW-0547">Nucleotide-binding</keyword>
<dbReference type="GO" id="GO:0000287">
    <property type="term" value="F:magnesium ion binding"/>
    <property type="evidence" value="ECO:0007669"/>
    <property type="project" value="UniProtKB-UniRule"/>
</dbReference>
<keyword evidence="2" id="KW-0067">ATP-binding</keyword>
<dbReference type="InterPro" id="IPR010918">
    <property type="entry name" value="PurM-like_C_dom"/>
</dbReference>
<dbReference type="NCBIfam" id="TIGR01379">
    <property type="entry name" value="thiL"/>
    <property type="match status" value="1"/>
</dbReference>
<accession>A0A853FDG0</accession>
<dbReference type="UniPathway" id="UPA00060">
    <property type="reaction ID" value="UER00142"/>
</dbReference>
<feature type="binding site" evidence="2">
    <location>
        <position position="26"/>
    </location>
    <ligand>
        <name>Mg(2+)</name>
        <dbReference type="ChEBI" id="CHEBI:18420"/>
        <label>4</label>
    </ligand>
</feature>
<dbReference type="Gene3D" id="3.30.1330.10">
    <property type="entry name" value="PurM-like, N-terminal domain"/>
    <property type="match status" value="1"/>
</dbReference>
<feature type="binding site" evidence="2">
    <location>
        <position position="71"/>
    </location>
    <ligand>
        <name>Mg(2+)</name>
        <dbReference type="ChEBI" id="CHEBI:18420"/>
        <label>3</label>
    </ligand>
</feature>
<dbReference type="PIRSF" id="PIRSF005303">
    <property type="entry name" value="Thiam_monoph_kin"/>
    <property type="match status" value="1"/>
</dbReference>
<dbReference type="InterPro" id="IPR036676">
    <property type="entry name" value="PurM-like_C_sf"/>
</dbReference>
<evidence type="ECO:0000259" key="3">
    <source>
        <dbReference type="Pfam" id="PF00586"/>
    </source>
</evidence>
<organism evidence="5 6">
    <name type="scientific">Allopusillimonas soli</name>
    <dbReference type="NCBI Taxonomy" id="659016"/>
    <lineage>
        <taxon>Bacteria</taxon>
        <taxon>Pseudomonadati</taxon>
        <taxon>Pseudomonadota</taxon>
        <taxon>Betaproteobacteria</taxon>
        <taxon>Burkholderiales</taxon>
        <taxon>Alcaligenaceae</taxon>
        <taxon>Allopusillimonas</taxon>
    </lineage>
</organism>
<feature type="domain" description="PurM-like N-terminal" evidence="3">
    <location>
        <begin position="24"/>
        <end position="136"/>
    </location>
</feature>